<evidence type="ECO:0000259" key="8">
    <source>
        <dbReference type="PROSITE" id="PS52009"/>
    </source>
</evidence>
<dbReference type="EnsemblMetazoa" id="CLYHEMT025840.2">
    <property type="protein sequence ID" value="CLYHEMP025840.2"/>
    <property type="gene ID" value="CLYHEMG025840"/>
</dbReference>
<comment type="catalytic activity">
    <reaction evidence="5">
        <text>3-O-(N-acetyl-beta-D-glucosaminyl)-L-threonyl-[protein] + H2O = L-threonyl-[protein] + N-acetyl-D-glucosamine</text>
        <dbReference type="Rhea" id="RHEA:48892"/>
        <dbReference type="Rhea" id="RHEA-COMP:11060"/>
        <dbReference type="Rhea" id="RHEA-COMP:12252"/>
        <dbReference type="ChEBI" id="CHEBI:15377"/>
        <dbReference type="ChEBI" id="CHEBI:30013"/>
        <dbReference type="ChEBI" id="CHEBI:90840"/>
        <dbReference type="ChEBI" id="CHEBI:506227"/>
        <dbReference type="EC" id="3.2.1.169"/>
    </reaction>
</comment>
<evidence type="ECO:0000313" key="10">
    <source>
        <dbReference type="Proteomes" id="UP000594262"/>
    </source>
</evidence>
<keyword evidence="10" id="KW-1185">Reference proteome</keyword>
<evidence type="ECO:0000256" key="2">
    <source>
        <dbReference type="ARBA" id="ARBA00023295"/>
    </source>
</evidence>
<evidence type="ECO:0000256" key="6">
    <source>
        <dbReference type="ARBA" id="ARBA00066938"/>
    </source>
</evidence>
<dbReference type="EC" id="3.2.1.169" evidence="6"/>
<reference evidence="9" key="1">
    <citation type="submission" date="2021-01" db="UniProtKB">
        <authorList>
            <consortium name="EnsemblMetazoa"/>
        </authorList>
    </citation>
    <scope>IDENTIFICATION</scope>
</reference>
<evidence type="ECO:0000256" key="7">
    <source>
        <dbReference type="ARBA" id="ARBA00076634"/>
    </source>
</evidence>
<dbReference type="PANTHER" id="PTHR13170:SF16">
    <property type="entry name" value="PROTEIN O-GLCNACASE"/>
    <property type="match status" value="1"/>
</dbReference>
<dbReference type="GO" id="GO:0009100">
    <property type="term" value="P:glycoprotein metabolic process"/>
    <property type="evidence" value="ECO:0007669"/>
    <property type="project" value="TreeGrafter"/>
</dbReference>
<dbReference type="Gene3D" id="3.20.20.80">
    <property type="entry name" value="Glycosidases"/>
    <property type="match status" value="1"/>
</dbReference>
<sequence>MVVIEEKPFRCGVVEGFYGRPWTCGQRKELFNRMHRSTMNTYIYAPKDDIKHRALWRQPYTKEEEMKLKDLIDAASAEEILFVYAISPGLDVTFSSAADISALKRKMKQVSKLGCKAFALLFDDINPTLKPADAAVYSSSAEAQAMLTNELFEHMKSQQFLFCPTEYCKTRALPTVRKSEYLNTLGQKLHPDIDVMWTGDKVIPEVITKESIKELGEVLQRKPVIWDNIHANDYDQRRVFLGGYHGRPVELYPYLNGILTNPNCEFEANFIAIHTLGTWCRIANSVQDSSSFDVQMVDLSDEVCVTPPETPVVPDVPEVDCEMSDELLPSLTAADVTSVIASYNYSEALKLALEEWLIEFNLNKKAPLKSYSKRNLKTQVINGQSVLTAKSYDLDVIGTAKETIETMKEDKSKLMALSHENLQLLTEMFCLPYEHGTKGNQLLSDFEWLLENVSDIYEEPPSKEKVSKWFEKLLQCDEKSQEVYNLFTNFSKIPNEAILYDLYPYIWDVKEVVSALESYVHWLSDSIACNLSIDTIKRSHNGLNIAINKLPIMNEFVEPWHIRYIGGLTGALHRMLPFQGGYIYLGQAPDIPTSAVLKTRSYSPSDKDSLYRFNRGVVDKSEVPMETTEDDIAFDYDIGVFSSFNSKTLFLIEDDEKELCGYVAAVSDNKQFVDHITDKWLPEVNTKYSETKTDRKLPHVDKPDEWKAPNSSHFILKLDSKVYEECILKRVINTVLSVLKTSGATTVYHKLDGVTNQDFFLELGFFPVQGDEKMFWRSL</sequence>
<name>A0A7M5XMS4_9CNID</name>
<evidence type="ECO:0000256" key="3">
    <source>
        <dbReference type="ARBA" id="ARBA00030512"/>
    </source>
</evidence>
<feature type="domain" description="GH84" evidence="8">
    <location>
        <begin position="9"/>
        <end position="284"/>
    </location>
</feature>
<dbReference type="InterPro" id="IPR011496">
    <property type="entry name" value="O-GlcNAcase_cat"/>
</dbReference>
<dbReference type="GeneID" id="136801560"/>
<dbReference type="RefSeq" id="XP_066914300.1">
    <property type="nucleotide sequence ID" value="XM_067058199.1"/>
</dbReference>
<dbReference type="Proteomes" id="UP000594262">
    <property type="component" value="Unplaced"/>
</dbReference>
<dbReference type="PANTHER" id="PTHR13170">
    <property type="entry name" value="O-GLCNACASE"/>
    <property type="match status" value="1"/>
</dbReference>
<evidence type="ECO:0000256" key="1">
    <source>
        <dbReference type="ARBA" id="ARBA00022801"/>
    </source>
</evidence>
<dbReference type="InterPro" id="IPR051822">
    <property type="entry name" value="Glycosyl_Hydrolase_84"/>
</dbReference>
<protein>
    <recommendedName>
        <fullName evidence="6">protein O-GlcNAcase</fullName>
        <ecNumber evidence="6">3.2.1.169</ecNumber>
    </recommendedName>
    <alternativeName>
        <fullName evidence="3">Beta-N-acetylhexosaminidase</fullName>
    </alternativeName>
    <alternativeName>
        <fullName evidence="7">Beta-hexosaminidase</fullName>
    </alternativeName>
</protein>
<dbReference type="GO" id="GO:0102571">
    <property type="term" value="F:[protein]-3-O-(N-acetyl-D-glucosaminyl)-L-serine/L-threonine O-N-acetyl-alpha-D-glucosaminase activity"/>
    <property type="evidence" value="ECO:0007669"/>
    <property type="project" value="UniProtKB-EC"/>
</dbReference>
<dbReference type="OrthoDB" id="9975416at2759"/>
<dbReference type="PROSITE" id="PS52009">
    <property type="entry name" value="GH84"/>
    <property type="match status" value="1"/>
</dbReference>
<evidence type="ECO:0000256" key="5">
    <source>
        <dbReference type="ARBA" id="ARBA00052136"/>
    </source>
</evidence>
<dbReference type="GO" id="GO:0016231">
    <property type="term" value="F:beta-N-acetylglucosaminidase activity"/>
    <property type="evidence" value="ECO:0007669"/>
    <property type="project" value="TreeGrafter"/>
</dbReference>
<dbReference type="FunFam" id="3.20.20.80:FF:000009">
    <property type="entry name" value="O-GlcNAcase BT_4395"/>
    <property type="match status" value="1"/>
</dbReference>
<evidence type="ECO:0000256" key="4">
    <source>
        <dbReference type="ARBA" id="ARBA00050933"/>
    </source>
</evidence>
<dbReference type="Gene3D" id="3.40.630.30">
    <property type="match status" value="1"/>
</dbReference>
<dbReference type="AlphaFoldDB" id="A0A7M5XMS4"/>
<comment type="catalytic activity">
    <reaction evidence="4">
        <text>3-O-(N-acetyl-beta-D-glucosaminyl)-L-seryl-[protein] + H2O = N-acetyl-D-glucosamine + L-seryl-[protein]</text>
        <dbReference type="Rhea" id="RHEA:48876"/>
        <dbReference type="Rhea" id="RHEA-COMP:9863"/>
        <dbReference type="Rhea" id="RHEA-COMP:12251"/>
        <dbReference type="ChEBI" id="CHEBI:15377"/>
        <dbReference type="ChEBI" id="CHEBI:29999"/>
        <dbReference type="ChEBI" id="CHEBI:90838"/>
        <dbReference type="ChEBI" id="CHEBI:506227"/>
        <dbReference type="EC" id="3.2.1.169"/>
    </reaction>
</comment>
<organism evidence="9 10">
    <name type="scientific">Clytia hemisphaerica</name>
    <dbReference type="NCBI Taxonomy" id="252671"/>
    <lineage>
        <taxon>Eukaryota</taxon>
        <taxon>Metazoa</taxon>
        <taxon>Cnidaria</taxon>
        <taxon>Hydrozoa</taxon>
        <taxon>Hydroidolina</taxon>
        <taxon>Leptothecata</taxon>
        <taxon>Obeliida</taxon>
        <taxon>Clytiidae</taxon>
        <taxon>Clytia</taxon>
    </lineage>
</organism>
<dbReference type="Pfam" id="PF07555">
    <property type="entry name" value="NAGidase"/>
    <property type="match status" value="1"/>
</dbReference>
<dbReference type="InterPro" id="IPR017853">
    <property type="entry name" value="GH"/>
</dbReference>
<keyword evidence="2" id="KW-0326">Glycosidase</keyword>
<proteinExistence type="predicted"/>
<keyword evidence="1" id="KW-0378">Hydrolase</keyword>
<evidence type="ECO:0000313" key="9">
    <source>
        <dbReference type="EnsemblMetazoa" id="CLYHEMP025840.2"/>
    </source>
</evidence>
<accession>A0A7M5XMS4</accession>
<dbReference type="SUPFAM" id="SSF51445">
    <property type="entry name" value="(Trans)glycosidases"/>
    <property type="match status" value="1"/>
</dbReference>
<dbReference type="Gene3D" id="1.20.58.240">
    <property type="entry name" value="STAT, domain 1"/>
    <property type="match status" value="1"/>
</dbReference>